<dbReference type="Pfam" id="PF09913">
    <property type="entry name" value="DUF2142"/>
    <property type="match status" value="1"/>
</dbReference>
<feature type="transmembrane region" description="Helical" evidence="1">
    <location>
        <begin position="319"/>
        <end position="339"/>
    </location>
</feature>
<protein>
    <submittedName>
        <fullName evidence="2">DUF2142 domain-containing protein</fullName>
    </submittedName>
</protein>
<reference evidence="2" key="1">
    <citation type="submission" date="2023-06" db="EMBL/GenBank/DDBJ databases">
        <title>MT1 and MT2 Draft Genomes of Novel Species.</title>
        <authorList>
            <person name="Venkateswaran K."/>
        </authorList>
    </citation>
    <scope>NUCLEOTIDE SEQUENCE</scope>
    <source>
        <strain evidence="2">F6_8S_P_1B</strain>
    </source>
</reference>
<feature type="transmembrane region" description="Helical" evidence="1">
    <location>
        <begin position="407"/>
        <end position="427"/>
    </location>
</feature>
<feature type="transmembrane region" description="Helical" evidence="1">
    <location>
        <begin position="115"/>
        <end position="137"/>
    </location>
</feature>
<sequence>MLALLSALWAWATPPSASPDEPAHIVRAASVVRGELFGEPSKDGHIVAVPRYVGDAHRLTCSAFHPELSAACPLPAAGSPDDTVLAPTTAGLYNPLYYALVGWPTLIAHDASGIVGMRLVSALLSSLFAALAFAVVWTMRSRRVPLLAFAVAVTPMLLFLSGSVNPNAVEATATLAVFCGMLAIVLSPDPARLRGRAAIVAVAAVLAVNARGLSPLWVLVALAVPLLLADRSTLRALFRRPAVLLTAGLIGAGTLAAVAWTLATNSLANAIAHPEEAQAFPLVGAPPLTGFSNVLFDTVEYAHGLIGLFGWLDTPAPGIVLYGWGLAVGAIAVGALLVLRGRRLAAAIALIAAFVLLPPLVQAAYIHGGGMIWQGRYALPLFLCLVIGVAALLADQPFADGAAWRRLRVLVLIGAAGGQLWAFAAALRRYAVGSAGSLHTFLFGDAAWAPVGGVLPVLLATTAVIVVAALLLLRATDREADALVIDPAVAPAVRPAAADRAARRAIPG</sequence>
<keyword evidence="3" id="KW-1185">Reference proteome</keyword>
<organism evidence="2 3">
    <name type="scientific">Leifsonia williamsii</name>
    <dbReference type="NCBI Taxonomy" id="3035919"/>
    <lineage>
        <taxon>Bacteria</taxon>
        <taxon>Bacillati</taxon>
        <taxon>Actinomycetota</taxon>
        <taxon>Actinomycetes</taxon>
        <taxon>Micrococcales</taxon>
        <taxon>Microbacteriaceae</taxon>
        <taxon>Leifsonia</taxon>
    </lineage>
</organism>
<feature type="transmembrane region" description="Helical" evidence="1">
    <location>
        <begin position="144"/>
        <end position="162"/>
    </location>
</feature>
<proteinExistence type="predicted"/>
<feature type="transmembrane region" description="Helical" evidence="1">
    <location>
        <begin position="447"/>
        <end position="473"/>
    </location>
</feature>
<evidence type="ECO:0000256" key="1">
    <source>
        <dbReference type="SAM" id="Phobius"/>
    </source>
</evidence>
<dbReference type="RefSeq" id="WP_301230581.1">
    <property type="nucleotide sequence ID" value="NZ_JAROCF010000001.1"/>
</dbReference>
<feature type="transmembrane region" description="Helical" evidence="1">
    <location>
        <begin position="168"/>
        <end position="186"/>
    </location>
</feature>
<dbReference type="EMBL" id="JAROCF010000001">
    <property type="protein sequence ID" value="MDN4614428.1"/>
    <property type="molecule type" value="Genomic_DNA"/>
</dbReference>
<accession>A0ABT8KBS3</accession>
<keyword evidence="1" id="KW-0472">Membrane</keyword>
<evidence type="ECO:0000313" key="3">
    <source>
        <dbReference type="Proteomes" id="UP001174208"/>
    </source>
</evidence>
<name>A0ABT8KBS3_9MICO</name>
<keyword evidence="1" id="KW-1133">Transmembrane helix</keyword>
<evidence type="ECO:0000313" key="2">
    <source>
        <dbReference type="EMBL" id="MDN4614428.1"/>
    </source>
</evidence>
<keyword evidence="1" id="KW-0812">Transmembrane</keyword>
<comment type="caution">
    <text evidence="2">The sequence shown here is derived from an EMBL/GenBank/DDBJ whole genome shotgun (WGS) entry which is preliminary data.</text>
</comment>
<feature type="transmembrane region" description="Helical" evidence="1">
    <location>
        <begin position="241"/>
        <end position="263"/>
    </location>
</feature>
<gene>
    <name evidence="2" type="ORF">P5G50_08190</name>
</gene>
<feature type="transmembrane region" description="Helical" evidence="1">
    <location>
        <begin position="346"/>
        <end position="365"/>
    </location>
</feature>
<feature type="transmembrane region" description="Helical" evidence="1">
    <location>
        <begin position="377"/>
        <end position="395"/>
    </location>
</feature>
<dbReference type="InterPro" id="IPR018674">
    <property type="entry name" value="DUF2142_membrane"/>
</dbReference>
<dbReference type="Proteomes" id="UP001174208">
    <property type="component" value="Unassembled WGS sequence"/>
</dbReference>